<evidence type="ECO:0008006" key="4">
    <source>
        <dbReference type="Google" id="ProtNLM"/>
    </source>
</evidence>
<evidence type="ECO:0000256" key="1">
    <source>
        <dbReference type="SAM" id="MobiDB-lite"/>
    </source>
</evidence>
<dbReference type="PANTHER" id="PTHR38433">
    <property type="match status" value="1"/>
</dbReference>
<dbReference type="PANTHER" id="PTHR38433:SF1">
    <property type="entry name" value="DUF1641 DOMAIN-CONTAINING PROTEIN"/>
    <property type="match status" value="1"/>
</dbReference>
<name>A0ABM5LV30_BACA1</name>
<dbReference type="Pfam" id="PF07849">
    <property type="entry name" value="DUF1641"/>
    <property type="match status" value="1"/>
</dbReference>
<feature type="region of interest" description="Disordered" evidence="1">
    <location>
        <begin position="155"/>
        <end position="186"/>
    </location>
</feature>
<accession>A0ABM5LV30</accession>
<reference evidence="2 3" key="1">
    <citation type="journal article" date="2011" name="Front. Microbiol.">
        <title>Genomic signatures of strain selection and enhancement in Bacillus atrophaeus var. globigii, a historical biowarfare simulant.</title>
        <authorList>
            <person name="Gibbons H.S."/>
            <person name="Broomall S.M."/>
            <person name="McNew L.A."/>
            <person name="Daligault H."/>
            <person name="Chapman C."/>
            <person name="Bruce D."/>
            <person name="Karavis M."/>
            <person name="Krepps M."/>
            <person name="McGregor P.A."/>
            <person name="Hong C."/>
            <person name="Park K.H."/>
            <person name="Akmal A."/>
            <person name="Feldman A."/>
            <person name="Lin J.S."/>
            <person name="Chang W.E."/>
            <person name="Higgs B.W."/>
            <person name="Demirev P."/>
            <person name="Lindquist J."/>
            <person name="Liem A."/>
            <person name="Fochler E."/>
            <person name="Read T.D."/>
            <person name="Tapia R."/>
            <person name="Johnson S."/>
            <person name="Bishop-Lilly K.A."/>
            <person name="Detter C."/>
            <person name="Han C."/>
            <person name="Sozhamannan S."/>
            <person name="Rosenzweig C.N."/>
            <person name="Skowronski E.W."/>
        </authorList>
    </citation>
    <scope>NUCLEOTIDE SEQUENCE [LARGE SCALE GENOMIC DNA]</scope>
    <source>
        <strain evidence="2 3">1942</strain>
    </source>
</reference>
<protein>
    <recommendedName>
        <fullName evidence="4">DUF1641 domain-containing protein</fullName>
    </recommendedName>
</protein>
<dbReference type="Proteomes" id="UP000006867">
    <property type="component" value="Chromosome"/>
</dbReference>
<dbReference type="EMBL" id="CP002207">
    <property type="protein sequence ID" value="ADP31701.1"/>
    <property type="molecule type" value="Genomic_DNA"/>
</dbReference>
<sequence>MAKAITKIQKQTVTEEDQRKRDLEEIETALIDHKEAILETMHILGHMNDRGILSALSGLFGQGDKVMDILVKTADKPETANMLKNLLLLGGTLGMLNVKQLEPFILKINAGVANAAEQKDSNEKIGYFDILRSLRDPEINKAVTMLFTFLKGMGEDTKEKERNTQPPEHQQHHQEPHDNSDMDKRD</sequence>
<evidence type="ECO:0000313" key="2">
    <source>
        <dbReference type="EMBL" id="ADP31701.1"/>
    </source>
</evidence>
<organism evidence="2 3">
    <name type="scientific">Bacillus atrophaeus (strain 1942)</name>
    <dbReference type="NCBI Taxonomy" id="720555"/>
    <lineage>
        <taxon>Bacteria</taxon>
        <taxon>Bacillati</taxon>
        <taxon>Bacillota</taxon>
        <taxon>Bacilli</taxon>
        <taxon>Bacillales</taxon>
        <taxon>Bacillaceae</taxon>
        <taxon>Bacillus</taxon>
    </lineage>
</organism>
<proteinExistence type="predicted"/>
<evidence type="ECO:0000313" key="3">
    <source>
        <dbReference type="Proteomes" id="UP000006867"/>
    </source>
</evidence>
<dbReference type="InterPro" id="IPR012440">
    <property type="entry name" value="DUF1641"/>
</dbReference>
<keyword evidence="3" id="KW-1185">Reference proteome</keyword>
<gene>
    <name evidence="2" type="ordered locus">BATR1942_03735</name>
</gene>
<dbReference type="RefSeq" id="WP_003327503.1">
    <property type="nucleotide sequence ID" value="NC_014639.1"/>
</dbReference>